<evidence type="ECO:0000313" key="6">
    <source>
        <dbReference type="EMBL" id="CUA83432.1"/>
    </source>
</evidence>
<dbReference type="EMBL" id="CYHB01000001">
    <property type="protein sequence ID" value="CUA83432.1"/>
    <property type="molecule type" value="Genomic_DNA"/>
</dbReference>
<evidence type="ECO:0000256" key="1">
    <source>
        <dbReference type="ARBA" id="ARBA00004370"/>
    </source>
</evidence>
<keyword evidence="3 5" id="KW-1133">Transmembrane helix</keyword>
<dbReference type="AlphaFoldDB" id="A0A0K6GXG2"/>
<evidence type="ECO:0000256" key="2">
    <source>
        <dbReference type="ARBA" id="ARBA00022692"/>
    </source>
</evidence>
<reference evidence="7" key="1">
    <citation type="submission" date="2015-08" db="EMBL/GenBank/DDBJ databases">
        <authorList>
            <person name="Varghese N."/>
        </authorList>
    </citation>
    <scope>NUCLEOTIDE SEQUENCE [LARGE SCALE GENOMIC DNA]</scope>
    <source>
        <strain evidence="7">DSM 27808</strain>
    </source>
</reference>
<dbReference type="OrthoDB" id="513661at2"/>
<organism evidence="6 7">
    <name type="scientific">Pseudidiomarina woesei</name>
    <dbReference type="NCBI Taxonomy" id="1381080"/>
    <lineage>
        <taxon>Bacteria</taxon>
        <taxon>Pseudomonadati</taxon>
        <taxon>Pseudomonadota</taxon>
        <taxon>Gammaproteobacteria</taxon>
        <taxon>Alteromonadales</taxon>
        <taxon>Idiomarinaceae</taxon>
        <taxon>Pseudidiomarina</taxon>
    </lineage>
</organism>
<proteinExistence type="predicted"/>
<evidence type="ECO:0000256" key="3">
    <source>
        <dbReference type="ARBA" id="ARBA00022989"/>
    </source>
</evidence>
<feature type="transmembrane region" description="Helical" evidence="5">
    <location>
        <begin position="56"/>
        <end position="74"/>
    </location>
</feature>
<evidence type="ECO:0000256" key="4">
    <source>
        <dbReference type="ARBA" id="ARBA00023136"/>
    </source>
</evidence>
<dbReference type="InterPro" id="IPR023352">
    <property type="entry name" value="MAPEG-like_dom_sf"/>
</dbReference>
<dbReference type="GO" id="GO:0016020">
    <property type="term" value="C:membrane"/>
    <property type="evidence" value="ECO:0007669"/>
    <property type="project" value="UniProtKB-SubCell"/>
</dbReference>
<accession>A0A0K6GXG2</accession>
<protein>
    <submittedName>
        <fullName evidence="6">Uncharacterized conserved protein, MAPEG superfamily</fullName>
    </submittedName>
</protein>
<gene>
    <name evidence="6" type="ORF">Ga0061064_0599</name>
</gene>
<dbReference type="Pfam" id="PF01124">
    <property type="entry name" value="MAPEG"/>
    <property type="match status" value="1"/>
</dbReference>
<sequence>MSTLIWCLLIAGVLPIAAKAPVVYFQNRDKGYDNRHPRAQQQRLTGAGARAVAGHYNAYEAFSLFAAAILLIIATNQITELNQILAVSFIVLRVIYHVFYLANWDKLRSLAWLFAFLCPVLMIAQTAIALSGNGAAH</sequence>
<keyword evidence="7" id="KW-1185">Reference proteome</keyword>
<feature type="transmembrane region" description="Helical" evidence="5">
    <location>
        <begin position="111"/>
        <end position="130"/>
    </location>
</feature>
<keyword evidence="4 5" id="KW-0472">Membrane</keyword>
<dbReference type="Gene3D" id="1.20.120.550">
    <property type="entry name" value="Membrane associated eicosanoid/glutathione metabolism-like domain"/>
    <property type="match status" value="1"/>
</dbReference>
<dbReference type="SUPFAM" id="SSF161084">
    <property type="entry name" value="MAPEG domain-like"/>
    <property type="match status" value="1"/>
</dbReference>
<keyword evidence="2 5" id="KW-0812">Transmembrane</keyword>
<dbReference type="PANTHER" id="PTHR35371:SF1">
    <property type="entry name" value="BLR7753 PROTEIN"/>
    <property type="match status" value="1"/>
</dbReference>
<dbReference type="PANTHER" id="PTHR35371">
    <property type="entry name" value="INNER MEMBRANE PROTEIN"/>
    <property type="match status" value="1"/>
</dbReference>
<feature type="transmembrane region" description="Helical" evidence="5">
    <location>
        <begin position="81"/>
        <end position="99"/>
    </location>
</feature>
<evidence type="ECO:0000256" key="5">
    <source>
        <dbReference type="SAM" id="Phobius"/>
    </source>
</evidence>
<name>A0A0K6GXG2_9GAMM</name>
<dbReference type="InterPro" id="IPR001129">
    <property type="entry name" value="Membr-assoc_MAPEG"/>
</dbReference>
<evidence type="ECO:0000313" key="7">
    <source>
        <dbReference type="Proteomes" id="UP000182598"/>
    </source>
</evidence>
<dbReference type="Proteomes" id="UP000182598">
    <property type="component" value="Unassembled WGS sequence"/>
</dbReference>
<dbReference type="RefSeq" id="WP_055438267.1">
    <property type="nucleotide sequence ID" value="NZ_CYHB01000001.1"/>
</dbReference>
<comment type="subcellular location">
    <subcellularLocation>
        <location evidence="1">Membrane</location>
    </subcellularLocation>
</comment>